<gene>
    <name evidence="1" type="ORF">EVAR_82031_1</name>
</gene>
<dbReference type="Proteomes" id="UP000299102">
    <property type="component" value="Unassembled WGS sequence"/>
</dbReference>
<protein>
    <submittedName>
        <fullName evidence="1">Uncharacterized protein</fullName>
    </submittedName>
</protein>
<keyword evidence="2" id="KW-1185">Reference proteome</keyword>
<dbReference type="EMBL" id="BGZK01000876">
    <property type="protein sequence ID" value="GBP63671.1"/>
    <property type="molecule type" value="Genomic_DNA"/>
</dbReference>
<proteinExistence type="predicted"/>
<organism evidence="1 2">
    <name type="scientific">Eumeta variegata</name>
    <name type="common">Bagworm moth</name>
    <name type="synonym">Eumeta japonica</name>
    <dbReference type="NCBI Taxonomy" id="151549"/>
    <lineage>
        <taxon>Eukaryota</taxon>
        <taxon>Metazoa</taxon>
        <taxon>Ecdysozoa</taxon>
        <taxon>Arthropoda</taxon>
        <taxon>Hexapoda</taxon>
        <taxon>Insecta</taxon>
        <taxon>Pterygota</taxon>
        <taxon>Neoptera</taxon>
        <taxon>Endopterygota</taxon>
        <taxon>Lepidoptera</taxon>
        <taxon>Glossata</taxon>
        <taxon>Ditrysia</taxon>
        <taxon>Tineoidea</taxon>
        <taxon>Psychidae</taxon>
        <taxon>Oiketicinae</taxon>
        <taxon>Eumeta</taxon>
    </lineage>
</organism>
<comment type="caution">
    <text evidence="1">The sequence shown here is derived from an EMBL/GenBank/DDBJ whole genome shotgun (WGS) entry which is preliminary data.</text>
</comment>
<name>A0A4C1XIA2_EUMVA</name>
<accession>A0A4C1XIA2</accession>
<evidence type="ECO:0000313" key="2">
    <source>
        <dbReference type="Proteomes" id="UP000299102"/>
    </source>
</evidence>
<sequence>MQVVVAVCVNVRASACEKMTRELLRRRTGCNLRGMTTSPNVTHFAAEFHGARWRMIVCISQPVCIRARFASLQATSYMLSLA</sequence>
<reference evidence="1 2" key="1">
    <citation type="journal article" date="2019" name="Commun. Biol.">
        <title>The bagworm genome reveals a unique fibroin gene that provides high tensile strength.</title>
        <authorList>
            <person name="Kono N."/>
            <person name="Nakamura H."/>
            <person name="Ohtoshi R."/>
            <person name="Tomita M."/>
            <person name="Numata K."/>
            <person name="Arakawa K."/>
        </authorList>
    </citation>
    <scope>NUCLEOTIDE SEQUENCE [LARGE SCALE GENOMIC DNA]</scope>
</reference>
<evidence type="ECO:0000313" key="1">
    <source>
        <dbReference type="EMBL" id="GBP63671.1"/>
    </source>
</evidence>
<dbReference type="AlphaFoldDB" id="A0A4C1XIA2"/>